<dbReference type="AlphaFoldDB" id="A0A2S4PWQ0"/>
<evidence type="ECO:0000313" key="5">
    <source>
        <dbReference type="Proteomes" id="UP000237438"/>
    </source>
</evidence>
<evidence type="ECO:0000259" key="2">
    <source>
        <dbReference type="PROSITE" id="PS50030"/>
    </source>
</evidence>
<dbReference type="OrthoDB" id="267397at2759"/>
<dbReference type="InterPro" id="IPR015496">
    <property type="entry name" value="Ubiquilin"/>
</dbReference>
<keyword evidence="5" id="KW-1185">Reference proteome</keyword>
<proteinExistence type="predicted"/>
<evidence type="ECO:0000256" key="1">
    <source>
        <dbReference type="SAM" id="MobiDB-lite"/>
    </source>
</evidence>
<dbReference type="SMART" id="SM00213">
    <property type="entry name" value="UBQ"/>
    <property type="match status" value="1"/>
</dbReference>
<dbReference type="PANTHER" id="PTHR10677:SF3">
    <property type="entry name" value="FI07626P-RELATED"/>
    <property type="match status" value="1"/>
</dbReference>
<sequence length="419" mass="44192">MSEDITNTESDVQITFKVKTSGEKSHTITASETMTVQDLKTKLSGEDYEKVSIDRMRLIYSGRVMKDSETLSTYKIKNGNTVHMVKSAASNSIQRPAISGSSTSGSAPSGVPLNMAAGTANNPLAGLTGARYAGHIQLPSADIFGADGGMGAPPSEDQVASLLEDPNFLQTMNEALNNPALVDMLLNSIPGLRDNPEARAMFQSPEFRRMMTNPDTIRQAAAMRRLVGGGAGGSNPFPAPGVTDNTPESTNDTQIPNNPFAQHNALTALFGGQTLLGQTQAQIPPVLNADGQTIPSSGDNNSLQNPFLSLFANAQNPLQLPQLTPAMTQQALALMQAGGMNDILGRIPGSGSISDLGMGLGSGVATNSSLPTDTRPPEEIYAEQLRQLNDMGFFDFDRNIAALRRSGGSVQGAIEQLLS</sequence>
<dbReference type="PANTHER" id="PTHR10677">
    <property type="entry name" value="UBIQUILIN"/>
    <property type="match status" value="1"/>
</dbReference>
<dbReference type="EMBL" id="PEDP01000330">
    <property type="protein sequence ID" value="POS86443.1"/>
    <property type="molecule type" value="Genomic_DNA"/>
</dbReference>
<dbReference type="Pfam" id="PF00240">
    <property type="entry name" value="ubiquitin"/>
    <property type="match status" value="1"/>
</dbReference>
<dbReference type="SMART" id="SM00727">
    <property type="entry name" value="STI1"/>
    <property type="match status" value="2"/>
</dbReference>
<feature type="region of interest" description="Disordered" evidence="1">
    <location>
        <begin position="230"/>
        <end position="255"/>
    </location>
</feature>
<feature type="domain" description="UBA" evidence="2">
    <location>
        <begin position="379"/>
        <end position="419"/>
    </location>
</feature>
<dbReference type="PROSITE" id="PS50030">
    <property type="entry name" value="UBA"/>
    <property type="match status" value="1"/>
</dbReference>
<evidence type="ECO:0000259" key="3">
    <source>
        <dbReference type="PROSITE" id="PS50053"/>
    </source>
</evidence>
<dbReference type="GO" id="GO:0031593">
    <property type="term" value="F:polyubiquitin modification-dependent protein binding"/>
    <property type="evidence" value="ECO:0007669"/>
    <property type="project" value="TreeGrafter"/>
</dbReference>
<dbReference type="GO" id="GO:0006511">
    <property type="term" value="P:ubiquitin-dependent protein catabolic process"/>
    <property type="evidence" value="ECO:0007669"/>
    <property type="project" value="TreeGrafter"/>
</dbReference>
<dbReference type="InterPro" id="IPR009060">
    <property type="entry name" value="UBA-like_sf"/>
</dbReference>
<evidence type="ECO:0000313" key="4">
    <source>
        <dbReference type="EMBL" id="POS86443.1"/>
    </source>
</evidence>
<feature type="non-terminal residue" evidence="4">
    <location>
        <position position="419"/>
    </location>
</feature>
<dbReference type="SMART" id="SM00165">
    <property type="entry name" value="UBA"/>
    <property type="match status" value="1"/>
</dbReference>
<comment type="caution">
    <text evidence="4">The sequence shown here is derived from an EMBL/GenBank/DDBJ whole genome shotgun (WGS) entry which is preliminary data.</text>
</comment>
<dbReference type="GO" id="GO:0005829">
    <property type="term" value="C:cytosol"/>
    <property type="evidence" value="ECO:0007669"/>
    <property type="project" value="TreeGrafter"/>
</dbReference>
<dbReference type="InterPro" id="IPR006636">
    <property type="entry name" value="STI1_HS-bd"/>
</dbReference>
<feature type="compositionally biased region" description="Polar residues" evidence="1">
    <location>
        <begin position="243"/>
        <end position="255"/>
    </location>
</feature>
<gene>
    <name evidence="4" type="ORF">EPUL_001527</name>
</gene>
<dbReference type="CDD" id="cd14324">
    <property type="entry name" value="UBA_Dsk2p_like"/>
    <property type="match status" value="1"/>
</dbReference>
<dbReference type="STRING" id="225359.A0A2S4PWQ0"/>
<dbReference type="SUPFAM" id="SSF54236">
    <property type="entry name" value="Ubiquitin-like"/>
    <property type="match status" value="1"/>
</dbReference>
<protein>
    <submittedName>
        <fullName evidence="4">Uncharacterized protein</fullName>
    </submittedName>
</protein>
<dbReference type="SUPFAM" id="SSF46934">
    <property type="entry name" value="UBA-like"/>
    <property type="match status" value="1"/>
</dbReference>
<dbReference type="InterPro" id="IPR000626">
    <property type="entry name" value="Ubiquitin-like_dom"/>
</dbReference>
<dbReference type="Gene3D" id="3.10.20.90">
    <property type="entry name" value="Phosphatidylinositol 3-kinase Catalytic Subunit, Chain A, domain 1"/>
    <property type="match status" value="1"/>
</dbReference>
<dbReference type="Pfam" id="PF00627">
    <property type="entry name" value="UBA"/>
    <property type="match status" value="1"/>
</dbReference>
<dbReference type="InterPro" id="IPR029071">
    <property type="entry name" value="Ubiquitin-like_domsf"/>
</dbReference>
<organism evidence="4 5">
    <name type="scientific">Erysiphe pulchra</name>
    <dbReference type="NCBI Taxonomy" id="225359"/>
    <lineage>
        <taxon>Eukaryota</taxon>
        <taxon>Fungi</taxon>
        <taxon>Dikarya</taxon>
        <taxon>Ascomycota</taxon>
        <taxon>Pezizomycotina</taxon>
        <taxon>Leotiomycetes</taxon>
        <taxon>Erysiphales</taxon>
        <taxon>Erysiphaceae</taxon>
        <taxon>Erysiphe</taxon>
    </lineage>
</organism>
<accession>A0A2S4PWQ0</accession>
<dbReference type="InterPro" id="IPR015940">
    <property type="entry name" value="UBA"/>
</dbReference>
<name>A0A2S4PWQ0_9PEZI</name>
<dbReference type="FunFam" id="1.10.8.10:FF:000024">
    <property type="entry name" value="Ubiquitin domain-containing protein DSK2"/>
    <property type="match status" value="1"/>
</dbReference>
<dbReference type="PROSITE" id="PS50053">
    <property type="entry name" value="UBIQUITIN_2"/>
    <property type="match status" value="1"/>
</dbReference>
<reference evidence="4 5" key="1">
    <citation type="submission" date="2017-10" db="EMBL/GenBank/DDBJ databases">
        <title>Development of genomic resources for the powdery mildew, Erysiphe pulchra.</title>
        <authorList>
            <person name="Wadl P.A."/>
            <person name="Mack B.M."/>
            <person name="Moore G."/>
            <person name="Beltz S.B."/>
        </authorList>
    </citation>
    <scope>NUCLEOTIDE SEQUENCE [LARGE SCALE GENOMIC DNA]</scope>
    <source>
        <strain evidence="4">Cflorida</strain>
    </source>
</reference>
<feature type="domain" description="Ubiquitin-like" evidence="3">
    <location>
        <begin position="12"/>
        <end position="91"/>
    </location>
</feature>
<dbReference type="Proteomes" id="UP000237438">
    <property type="component" value="Unassembled WGS sequence"/>
</dbReference>
<dbReference type="Gene3D" id="1.10.8.10">
    <property type="entry name" value="DNA helicase RuvA subunit, C-terminal domain"/>
    <property type="match status" value="1"/>
</dbReference>